<dbReference type="InterPro" id="IPR051165">
    <property type="entry name" value="Multifunctional_ANK_Repeat"/>
</dbReference>
<name>A0ABQ8R1T4_FUSEQ</name>
<feature type="repeat" description="ANK" evidence="3">
    <location>
        <begin position="857"/>
        <end position="889"/>
    </location>
</feature>
<keyword evidence="1" id="KW-0677">Repeat</keyword>
<feature type="repeat" description="ANK" evidence="3">
    <location>
        <begin position="889"/>
        <end position="921"/>
    </location>
</feature>
<accession>A0ABQ8R1T4</accession>
<feature type="repeat" description="ANK" evidence="3">
    <location>
        <begin position="1314"/>
        <end position="1346"/>
    </location>
</feature>
<dbReference type="PROSITE" id="PS50088">
    <property type="entry name" value="ANK_REPEAT"/>
    <property type="match status" value="7"/>
</dbReference>
<keyword evidence="2 3" id="KW-0040">ANK repeat</keyword>
<keyword evidence="6" id="KW-1185">Reference proteome</keyword>
<dbReference type="PROSITE" id="PS50297">
    <property type="entry name" value="ANK_REP_REGION"/>
    <property type="match status" value="5"/>
</dbReference>
<evidence type="ECO:0000259" key="4">
    <source>
        <dbReference type="Pfam" id="PF24883"/>
    </source>
</evidence>
<dbReference type="Pfam" id="PF00023">
    <property type="entry name" value="Ank"/>
    <property type="match status" value="3"/>
</dbReference>
<dbReference type="InterPro" id="IPR027417">
    <property type="entry name" value="P-loop_NTPase"/>
</dbReference>
<evidence type="ECO:0000256" key="1">
    <source>
        <dbReference type="ARBA" id="ARBA00022737"/>
    </source>
</evidence>
<dbReference type="Pfam" id="PF24883">
    <property type="entry name" value="NPHP3_N"/>
    <property type="match status" value="1"/>
</dbReference>
<organism evidence="5 6">
    <name type="scientific">Fusarium equiseti</name>
    <name type="common">Fusarium scirpi</name>
    <dbReference type="NCBI Taxonomy" id="61235"/>
    <lineage>
        <taxon>Eukaryota</taxon>
        <taxon>Fungi</taxon>
        <taxon>Dikarya</taxon>
        <taxon>Ascomycota</taxon>
        <taxon>Pezizomycotina</taxon>
        <taxon>Sordariomycetes</taxon>
        <taxon>Hypocreomycetidae</taxon>
        <taxon>Hypocreales</taxon>
        <taxon>Nectriaceae</taxon>
        <taxon>Fusarium</taxon>
        <taxon>Fusarium incarnatum-equiseti species complex</taxon>
    </lineage>
</organism>
<feature type="repeat" description="ANK" evidence="3">
    <location>
        <begin position="1347"/>
        <end position="1379"/>
    </location>
</feature>
<dbReference type="SUPFAM" id="SSF48403">
    <property type="entry name" value="Ankyrin repeat"/>
    <property type="match status" value="4"/>
</dbReference>
<feature type="domain" description="Nephrocystin 3-like N-terminal" evidence="4">
    <location>
        <begin position="329"/>
        <end position="498"/>
    </location>
</feature>
<evidence type="ECO:0000313" key="6">
    <source>
        <dbReference type="Proteomes" id="UP001152024"/>
    </source>
</evidence>
<dbReference type="PANTHER" id="PTHR24123:SF138">
    <property type="entry name" value="NACHT DOMAIN-CONTAINING PROTEIN"/>
    <property type="match status" value="1"/>
</dbReference>
<protein>
    <recommendedName>
        <fullName evidence="4">Nephrocystin 3-like N-terminal domain-containing protein</fullName>
    </recommendedName>
</protein>
<dbReference type="Gene3D" id="1.25.40.20">
    <property type="entry name" value="Ankyrin repeat-containing domain"/>
    <property type="match status" value="4"/>
</dbReference>
<feature type="repeat" description="ANK" evidence="3">
    <location>
        <begin position="1474"/>
        <end position="1503"/>
    </location>
</feature>
<dbReference type="InterPro" id="IPR036770">
    <property type="entry name" value="Ankyrin_rpt-contain_sf"/>
</dbReference>
<dbReference type="SMART" id="SM00248">
    <property type="entry name" value="ANK"/>
    <property type="match status" value="19"/>
</dbReference>
<dbReference type="InterPro" id="IPR056884">
    <property type="entry name" value="NPHP3-like_N"/>
</dbReference>
<evidence type="ECO:0000256" key="2">
    <source>
        <dbReference type="ARBA" id="ARBA00023043"/>
    </source>
</evidence>
<comment type="caution">
    <text evidence="5">The sequence shown here is derived from an EMBL/GenBank/DDBJ whole genome shotgun (WGS) entry which is preliminary data.</text>
</comment>
<evidence type="ECO:0000256" key="3">
    <source>
        <dbReference type="PROSITE-ProRule" id="PRU00023"/>
    </source>
</evidence>
<dbReference type="InterPro" id="IPR002110">
    <property type="entry name" value="Ankyrin_rpt"/>
</dbReference>
<proteinExistence type="predicted"/>
<dbReference type="Proteomes" id="UP001152024">
    <property type="component" value="Unassembled WGS sequence"/>
</dbReference>
<dbReference type="EMBL" id="JAOQBH010000018">
    <property type="protein sequence ID" value="KAJ4123041.1"/>
    <property type="molecule type" value="Genomic_DNA"/>
</dbReference>
<feature type="repeat" description="ANK" evidence="3">
    <location>
        <begin position="824"/>
        <end position="856"/>
    </location>
</feature>
<feature type="repeat" description="ANK" evidence="3">
    <location>
        <begin position="1425"/>
        <end position="1457"/>
    </location>
</feature>
<sequence length="1914" mass="211363">MTVGNLNGVALAANGSCTDASGTAVDIPDAPRQDTFNAQNDPSMKSRWAISISSLCESDRTMFQIDNENDRLRILSDIIRVIENNLEKKRMTQSRWRVPGLAGKEIAIRDVLEKMAGAVRKTITIADAVVSFDPTHAAIPWLGVKAVLLIWLNASDFSGSVLEGLEVVARIISRCNVFETLYRRQGSVYLQEEFEAGLDKLYNLVLAFLCSAKKHYARGSSGEFIDPLYPIAVEKDVAAIFEAERAFGEVRHLVDAEELKIQGSKSQDFDDVTSQFLEDLRDPLPRIVDHQQGDQETIEEPLRQEVMSWMSSILVNTHHRAAQQAALPDTGRWLLESPEFKSWRDSSSSESLWVQGIAGSGKTTIVLAIEHLRSYGQVAQFYCSNDPAEPERSEAIHILKSFVKQLTTPGDQTSIRPPAFQAFLEKKAEVDKTGERLAQLEINECLDLICDLCQTSPAILVIDALDECRLQQRDILLDSLDEITARAGDVVKVLVSSRYERDIAANLQGAAHIEITPAASRQDMHLYIETGVTDFVMRWCKIHQETEESRADIYEKMVSALTSGANGMFLWVKLQMQFLNDGSHIKRREDIDSILSRLPLSLDATYKGALDRMRALDGPPRSIAMNALKWLLCSRQQLTIEQFMAAIKHGFNHYATVSRADLIDYCCSLVIWDEAADCFRLYHPTVREYLLNQTDDFSLSACNLTIAETCIGAYVGRNEDEDHIRSYATQHWPFHAEQTQGPQLNTLVVSMLVEAKHLEDWMDDIKALPQTQGSAWKNRDEQRLESCLSSPTSPLFVACSFGLNEALNDARFQECLDFNGVNIHGATGLYLAARWGQVKVASMLVEKGVDVNVTGGHYNTPLLAAAVNGFPEITKLLVEHGAESTPCDSFSSPLHAAIAHDHDAVIEILIKSGVQLKDQTQFDSALDSASARGNYIAVERLLSGVVGSFTAETIPDPLQVALLGRKQNQVIAILKDYDDINKEVGTYGNALQAAIAGGDVKMSQLVVQAGADLTVRGRFGYPLRAAVAFNHFRVAKYLLEERIDPNVYDEEFGGVVETAASIGNPDMIKLLLSYGADVDGRGGHFDNALQAVCYHGNERIAKLLLDNGARIMFPQVQEDILENGFKRRGRYHNALHAAIYGGKERVVSLLMNHQASDQVSWGGLYGGLMFPNYGMSLPRPRGSLPSTQEAKSRIRSNYHDGALSLAIKLDSSSLIECLLASNHSSGSVGSQLLHGWKVHFAYSHPLEEAAYWGSREATRCLLKRGYDANTLGKACFVLHIAVERSQFHVADELLSQGAEIDRHWRKGRNDRELDYGSCLQLFSETGNYEAVEYLLDRGADVNDSGGDHGTALQVACSNGHIDVVKLLLDRGADVHDSGHELGNALAASAGGGHGDIVLMLLDHQAEPDSLSGEHTGDGRKLLRVYKRTALQAASASGHASIVTILLERGASIDGVEGPATTLSNDEAVTICPCSPLTLASYYGHLEVVSILLQHGADISLISLLPGTKLPFYENQGSWRPLEIVAPPIEGDALLAACSRGYLETARQLFTADPLGYFQRKRFAPALAASLSRRSSRSSRSRRRTSIRFKSSLTDDEKKLPLMLIRHGLAADLPLEEFGPVFEHGDMSLVEIVAEGRSLAAHPLLLLDAARGGQIQIVTKLLSCGMEVNATDELGRSALEFAVTELKSRFRRPWVKDELESRFNVLSTLLRHGADVSNITEKCHVITTELVKRGRLDLLLRLEAGGCRMFPGQRDVSSALSIAINKGHVDIAGHIIDTQEPEDAEIDRALRSLGDFSSRAEEQDKVHIVELLLAARSSRLVTILASAVERAASNKHFSLCHTLITEADHDRASYIKMLKDTARMRDSGVQYVHFIWRRVDDRPDKLLIYNSAITAFTRYMTNSYTCNYSLLHMLL</sequence>
<dbReference type="SUPFAM" id="SSF52540">
    <property type="entry name" value="P-loop containing nucleoside triphosphate hydrolases"/>
    <property type="match status" value="1"/>
</dbReference>
<reference evidence="5" key="1">
    <citation type="submission" date="2022-09" db="EMBL/GenBank/DDBJ databases">
        <title>Fusarium specimens isolated from Avocado Roots.</title>
        <authorList>
            <person name="Stajich J."/>
            <person name="Roper C."/>
            <person name="Heimlech-Rivalta G."/>
        </authorList>
    </citation>
    <scope>NUCLEOTIDE SEQUENCE</scope>
    <source>
        <strain evidence="5">CF00095</strain>
    </source>
</reference>
<dbReference type="Pfam" id="PF12796">
    <property type="entry name" value="Ank_2"/>
    <property type="match status" value="3"/>
</dbReference>
<gene>
    <name evidence="5" type="ORF">NW768_010033</name>
</gene>
<dbReference type="Gene3D" id="3.40.50.300">
    <property type="entry name" value="P-loop containing nucleotide triphosphate hydrolases"/>
    <property type="match status" value="1"/>
</dbReference>
<evidence type="ECO:0000313" key="5">
    <source>
        <dbReference type="EMBL" id="KAJ4123041.1"/>
    </source>
</evidence>
<dbReference type="PANTHER" id="PTHR24123">
    <property type="entry name" value="ANKYRIN REPEAT-CONTAINING"/>
    <property type="match status" value="1"/>
</dbReference>